<comment type="caution">
    <text evidence="2">The sequence shown here is derived from an EMBL/GenBank/DDBJ whole genome shotgun (WGS) entry which is preliminary data.</text>
</comment>
<dbReference type="RefSeq" id="WP_115551012.1">
    <property type="nucleotide sequence ID" value="NZ_CAOVYC010000012.1"/>
</dbReference>
<dbReference type="AlphaFoldDB" id="A0A3D8IGJ3"/>
<dbReference type="GeneID" id="82535120"/>
<evidence type="ECO:0000313" key="2">
    <source>
        <dbReference type="EMBL" id="RDU63681.1"/>
    </source>
</evidence>
<dbReference type="OrthoDB" id="5363267at2"/>
<evidence type="ECO:0000256" key="1">
    <source>
        <dbReference type="SAM" id="Phobius"/>
    </source>
</evidence>
<keyword evidence="1" id="KW-0812">Transmembrane</keyword>
<evidence type="ECO:0000313" key="3">
    <source>
        <dbReference type="Proteomes" id="UP000256650"/>
    </source>
</evidence>
<accession>A0A3D8IGJ3</accession>
<feature type="transmembrane region" description="Helical" evidence="1">
    <location>
        <begin position="7"/>
        <end position="27"/>
    </location>
</feature>
<reference evidence="2 3" key="1">
    <citation type="submission" date="2018-04" db="EMBL/GenBank/DDBJ databases">
        <title>Novel Campyloabacter and Helicobacter Species and Strains.</title>
        <authorList>
            <person name="Mannion A.J."/>
            <person name="Shen Z."/>
            <person name="Fox J.G."/>
        </authorList>
    </citation>
    <scope>NUCLEOTIDE SEQUENCE [LARGE SCALE GENOMIC DNA]</scope>
    <source>
        <strain evidence="2 3">MIT 99-5101</strain>
    </source>
</reference>
<dbReference type="EMBL" id="NXLS01000002">
    <property type="protein sequence ID" value="RDU63681.1"/>
    <property type="molecule type" value="Genomic_DNA"/>
</dbReference>
<gene>
    <name evidence="2" type="ORF">CQA43_02325</name>
</gene>
<protein>
    <submittedName>
        <fullName evidence="2">Uncharacterized protein</fullName>
    </submittedName>
</protein>
<sequence length="375" mass="43427">MDKKFCIISLAIPLFVGLFLVLILYFYDPFLLYHKPYFREETYSDDIRMQAKGIIKHYNFDSYILGTSMLANTSAKEAKEKLGGEWVNLSLAGSSLAERALVLNYALRKKPIKSVILSLDAIVGISESGSYFAFLYDNNELNDLKIYFNGKFIKCALSLSNSGGCKMTIKDTEELASFRNDEQVNKRLGGIQNWFVDYKNVAQLLDLADVIRVNDFAKLQKVNVRDISNDKKYLDKFLLTFVRDYPQTNFYFIVPPYSRLNYNVYRLGKKPMTNSEYFYTWVAVLTWLIGELEAYPNTKIYGFDTLDYADNIANYSDLVHYNIDMNSMQLDAIRDNTHRLTSENIEEYLKIMKQKIQEYDVEPLVKIAKEALGEE</sequence>
<keyword evidence="1" id="KW-0472">Membrane</keyword>
<keyword evidence="3" id="KW-1185">Reference proteome</keyword>
<dbReference type="Proteomes" id="UP000256650">
    <property type="component" value="Unassembled WGS sequence"/>
</dbReference>
<organism evidence="2 3">
    <name type="scientific">Helicobacter ganmani</name>
    <dbReference type="NCBI Taxonomy" id="60246"/>
    <lineage>
        <taxon>Bacteria</taxon>
        <taxon>Pseudomonadati</taxon>
        <taxon>Campylobacterota</taxon>
        <taxon>Epsilonproteobacteria</taxon>
        <taxon>Campylobacterales</taxon>
        <taxon>Helicobacteraceae</taxon>
        <taxon>Helicobacter</taxon>
    </lineage>
</organism>
<name>A0A3D8IGJ3_9HELI</name>
<proteinExistence type="predicted"/>
<keyword evidence="1" id="KW-1133">Transmembrane helix</keyword>